<protein>
    <submittedName>
        <fullName evidence="3">Uncharacterized protein</fullName>
    </submittedName>
</protein>
<dbReference type="Proteomes" id="UP001626550">
    <property type="component" value="Unassembled WGS sequence"/>
</dbReference>
<evidence type="ECO:0000313" key="4">
    <source>
        <dbReference type="Proteomes" id="UP001626550"/>
    </source>
</evidence>
<evidence type="ECO:0000256" key="2">
    <source>
        <dbReference type="SAM" id="Phobius"/>
    </source>
</evidence>
<gene>
    <name evidence="3" type="ORF">Ciccas_012137</name>
</gene>
<comment type="caution">
    <text evidence="3">The sequence shown here is derived from an EMBL/GenBank/DDBJ whole genome shotgun (WGS) entry which is preliminary data.</text>
</comment>
<accession>A0ABD2PPA5</accession>
<keyword evidence="2" id="KW-0812">Transmembrane</keyword>
<feature type="transmembrane region" description="Helical" evidence="2">
    <location>
        <begin position="36"/>
        <end position="56"/>
    </location>
</feature>
<organism evidence="3 4">
    <name type="scientific">Cichlidogyrus casuarinus</name>
    <dbReference type="NCBI Taxonomy" id="1844966"/>
    <lineage>
        <taxon>Eukaryota</taxon>
        <taxon>Metazoa</taxon>
        <taxon>Spiralia</taxon>
        <taxon>Lophotrochozoa</taxon>
        <taxon>Platyhelminthes</taxon>
        <taxon>Monogenea</taxon>
        <taxon>Monopisthocotylea</taxon>
        <taxon>Dactylogyridea</taxon>
        <taxon>Ancyrocephalidae</taxon>
        <taxon>Cichlidogyrus</taxon>
    </lineage>
</organism>
<reference evidence="3 4" key="1">
    <citation type="submission" date="2024-11" db="EMBL/GenBank/DDBJ databases">
        <title>Adaptive evolution of stress response genes in parasites aligns with host niche diversity.</title>
        <authorList>
            <person name="Hahn C."/>
            <person name="Resl P."/>
        </authorList>
    </citation>
    <scope>NUCLEOTIDE SEQUENCE [LARGE SCALE GENOMIC DNA]</scope>
    <source>
        <strain evidence="3">EGGRZ-B1_66</strain>
        <tissue evidence="3">Body</tissue>
    </source>
</reference>
<feature type="transmembrane region" description="Helical" evidence="2">
    <location>
        <begin position="76"/>
        <end position="93"/>
    </location>
</feature>
<feature type="compositionally biased region" description="Polar residues" evidence="1">
    <location>
        <begin position="102"/>
        <end position="114"/>
    </location>
</feature>
<evidence type="ECO:0000313" key="3">
    <source>
        <dbReference type="EMBL" id="KAL3309317.1"/>
    </source>
</evidence>
<name>A0ABD2PPA5_9PLAT</name>
<dbReference type="AlphaFoldDB" id="A0ABD2PPA5"/>
<evidence type="ECO:0000256" key="1">
    <source>
        <dbReference type="SAM" id="MobiDB-lite"/>
    </source>
</evidence>
<keyword evidence="2" id="KW-1133">Transmembrane helix</keyword>
<dbReference type="EMBL" id="JBJKFK010004050">
    <property type="protein sequence ID" value="KAL3309317.1"/>
    <property type="molecule type" value="Genomic_DNA"/>
</dbReference>
<proteinExistence type="predicted"/>
<sequence length="137" mass="15403">MVKWGLEWRVFGSLFAGLVYLSQLDSDHTPLITNWIAFAVLAVTVGILFTATLLSFLHMLRAKVCSWGLSRPNEPAIIVLVKVTIFLILYMLHRRNEESTDHQTQPVNNSTPEKTNPDLEAAQSYEDHKAPPPGECI</sequence>
<feature type="region of interest" description="Disordered" evidence="1">
    <location>
        <begin position="97"/>
        <end position="137"/>
    </location>
</feature>
<keyword evidence="4" id="KW-1185">Reference proteome</keyword>
<keyword evidence="2" id="KW-0472">Membrane</keyword>